<name>A0A3Q3FQB1_9LABR</name>
<reference evidence="2" key="1">
    <citation type="submission" date="2025-08" db="UniProtKB">
        <authorList>
            <consortium name="Ensembl"/>
        </authorList>
    </citation>
    <scope>IDENTIFICATION</scope>
</reference>
<dbReference type="Ensembl" id="ENSLBET00000023907.1">
    <property type="protein sequence ID" value="ENSLBEP00000022721.1"/>
    <property type="gene ID" value="ENSLBEG00000017415.1"/>
</dbReference>
<evidence type="ECO:0000313" key="3">
    <source>
        <dbReference type="Proteomes" id="UP000261660"/>
    </source>
</evidence>
<evidence type="ECO:0000313" key="2">
    <source>
        <dbReference type="Ensembl" id="ENSLBEP00000022721.1"/>
    </source>
</evidence>
<accession>A0A3Q3FQB1</accession>
<dbReference type="Proteomes" id="UP000261660">
    <property type="component" value="Unplaced"/>
</dbReference>
<reference evidence="2" key="2">
    <citation type="submission" date="2025-09" db="UniProtKB">
        <authorList>
            <consortium name="Ensembl"/>
        </authorList>
    </citation>
    <scope>IDENTIFICATION</scope>
</reference>
<feature type="transmembrane region" description="Helical" evidence="1">
    <location>
        <begin position="20"/>
        <end position="38"/>
    </location>
</feature>
<protein>
    <submittedName>
        <fullName evidence="2">Uncharacterized protein</fullName>
    </submittedName>
</protein>
<dbReference type="AlphaFoldDB" id="A0A3Q3FQB1"/>
<keyword evidence="1" id="KW-1133">Transmembrane helix</keyword>
<sequence>MTAETRVSMQKRINGKDPIFRTVLMCEICLFCIVYPVFKRRLSVYSAAGDIIVHLNFICITTLSLVNREHLISDDQHSVTIKTRHVFVLHAVLAR</sequence>
<dbReference type="InParanoid" id="A0A3Q3FQB1"/>
<feature type="transmembrane region" description="Helical" evidence="1">
    <location>
        <begin position="44"/>
        <end position="66"/>
    </location>
</feature>
<evidence type="ECO:0000256" key="1">
    <source>
        <dbReference type="SAM" id="Phobius"/>
    </source>
</evidence>
<keyword evidence="1" id="KW-0812">Transmembrane</keyword>
<organism evidence="2 3">
    <name type="scientific">Labrus bergylta</name>
    <name type="common">ballan wrasse</name>
    <dbReference type="NCBI Taxonomy" id="56723"/>
    <lineage>
        <taxon>Eukaryota</taxon>
        <taxon>Metazoa</taxon>
        <taxon>Chordata</taxon>
        <taxon>Craniata</taxon>
        <taxon>Vertebrata</taxon>
        <taxon>Euteleostomi</taxon>
        <taxon>Actinopterygii</taxon>
        <taxon>Neopterygii</taxon>
        <taxon>Teleostei</taxon>
        <taxon>Neoteleostei</taxon>
        <taxon>Acanthomorphata</taxon>
        <taxon>Eupercaria</taxon>
        <taxon>Labriformes</taxon>
        <taxon>Labridae</taxon>
        <taxon>Labrus</taxon>
    </lineage>
</organism>
<keyword evidence="3" id="KW-1185">Reference proteome</keyword>
<keyword evidence="1" id="KW-0472">Membrane</keyword>
<proteinExistence type="predicted"/>